<dbReference type="RefSeq" id="WP_157396095.1">
    <property type="nucleotide sequence ID" value="NZ_WSEL01000002.1"/>
</dbReference>
<name>A0A6N8IMR2_9BURK</name>
<gene>
    <name evidence="1" type="ORF">GON04_00765</name>
</gene>
<dbReference type="EMBL" id="WSEL01000002">
    <property type="protein sequence ID" value="MVQ27962.1"/>
    <property type="molecule type" value="Genomic_DNA"/>
</dbReference>
<evidence type="ECO:0000313" key="1">
    <source>
        <dbReference type="EMBL" id="MVQ27962.1"/>
    </source>
</evidence>
<evidence type="ECO:0000313" key="2">
    <source>
        <dbReference type="Proteomes" id="UP000469385"/>
    </source>
</evidence>
<keyword evidence="2" id="KW-1185">Reference proteome</keyword>
<dbReference type="Proteomes" id="UP000469385">
    <property type="component" value="Unassembled WGS sequence"/>
</dbReference>
<accession>A0A6N8IMR2</accession>
<dbReference type="AlphaFoldDB" id="A0A6N8IMR2"/>
<organism evidence="1 2">
    <name type="scientific">Ramlibacter pinisoli</name>
    <dbReference type="NCBI Taxonomy" id="2682844"/>
    <lineage>
        <taxon>Bacteria</taxon>
        <taxon>Pseudomonadati</taxon>
        <taxon>Pseudomonadota</taxon>
        <taxon>Betaproteobacteria</taxon>
        <taxon>Burkholderiales</taxon>
        <taxon>Comamonadaceae</taxon>
        <taxon>Ramlibacter</taxon>
    </lineage>
</organism>
<comment type="caution">
    <text evidence="1">The sequence shown here is derived from an EMBL/GenBank/DDBJ whole genome shotgun (WGS) entry which is preliminary data.</text>
</comment>
<sequence length="57" mass="6187">MTTTFLALLTQLLAPPAEPGADPARQLLERAGARAGHSPRQALELRQAAQAWLRVVR</sequence>
<protein>
    <submittedName>
        <fullName evidence="1">Uncharacterized protein</fullName>
    </submittedName>
</protein>
<proteinExistence type="predicted"/>
<reference evidence="1 2" key="1">
    <citation type="submission" date="2019-12" db="EMBL/GenBank/DDBJ databases">
        <authorList>
            <person name="Huq M.A."/>
        </authorList>
    </citation>
    <scope>NUCLEOTIDE SEQUENCE [LARGE SCALE GENOMIC DNA]</scope>
    <source>
        <strain evidence="1 2">MAH-25</strain>
    </source>
</reference>